<dbReference type="InterPro" id="IPR036775">
    <property type="entry name" value="DNA_pol_Y-fam_lit_finger_sf"/>
</dbReference>
<evidence type="ECO:0000256" key="17">
    <source>
        <dbReference type="ARBA" id="ARBA00049244"/>
    </source>
</evidence>
<feature type="domain" description="UmuC" evidence="19">
    <location>
        <begin position="17"/>
        <end position="276"/>
    </location>
</feature>
<evidence type="ECO:0000259" key="20">
    <source>
        <dbReference type="PROSITE" id="PS51907"/>
    </source>
</evidence>
<feature type="region of interest" description="Disordered" evidence="18">
    <location>
        <begin position="512"/>
        <end position="535"/>
    </location>
</feature>
<reference evidence="21" key="2">
    <citation type="journal article" date="2014" name="BMC Genomics">
        <title>A genomic perspective to assessing quality of mass-reared SIT flies used in Mediterranean fruit fly (Ceratitis capitata) eradication in California.</title>
        <authorList>
            <person name="Calla B."/>
            <person name="Hall B."/>
            <person name="Hou S."/>
            <person name="Geib S.M."/>
        </authorList>
    </citation>
    <scope>NUCLEOTIDE SEQUENCE</scope>
</reference>
<dbReference type="InterPro" id="IPR041298">
    <property type="entry name" value="UBZ3"/>
</dbReference>
<dbReference type="FunFam" id="3.30.1490.100:FF:000007">
    <property type="entry name" value="DNA polymerase eta"/>
    <property type="match status" value="1"/>
</dbReference>
<dbReference type="Pfam" id="PF11799">
    <property type="entry name" value="IMS_C"/>
    <property type="match status" value="1"/>
</dbReference>
<evidence type="ECO:0000256" key="1">
    <source>
        <dbReference type="ARBA" id="ARBA00001936"/>
    </source>
</evidence>
<dbReference type="OrthoDB" id="5723at2759"/>
<dbReference type="Gene3D" id="3.30.1490.100">
    <property type="entry name" value="DNA polymerase, Y-family, little finger domain"/>
    <property type="match status" value="1"/>
</dbReference>
<feature type="domain" description="UBZ3-type" evidence="20">
    <location>
        <begin position="852"/>
        <end position="886"/>
    </location>
</feature>
<dbReference type="InterPro" id="IPR052230">
    <property type="entry name" value="DNA_polymerase_eta"/>
</dbReference>
<dbReference type="Pfam" id="PF00817">
    <property type="entry name" value="IMS"/>
    <property type="match status" value="1"/>
</dbReference>
<evidence type="ECO:0000256" key="12">
    <source>
        <dbReference type="ARBA" id="ARBA00022842"/>
    </source>
</evidence>
<dbReference type="FunFam" id="3.40.1170.60:FF:000003">
    <property type="entry name" value="DNA polymerase eta"/>
    <property type="match status" value="1"/>
</dbReference>
<dbReference type="Gene3D" id="3.30.70.270">
    <property type="match status" value="1"/>
</dbReference>
<feature type="region of interest" description="Disordered" evidence="18">
    <location>
        <begin position="774"/>
        <end position="815"/>
    </location>
</feature>
<dbReference type="GO" id="GO:0009411">
    <property type="term" value="P:response to UV"/>
    <property type="evidence" value="ECO:0007669"/>
    <property type="project" value="UniProtKB-ARBA"/>
</dbReference>
<dbReference type="EC" id="2.7.7.7" evidence="5"/>
<feature type="domain" description="UBZ3-type" evidence="20">
    <location>
        <begin position="733"/>
        <end position="769"/>
    </location>
</feature>
<evidence type="ECO:0000256" key="7">
    <source>
        <dbReference type="ARBA" id="ARBA00022695"/>
    </source>
</evidence>
<comment type="cofactor">
    <cofactor evidence="1">
        <name>Mn(2+)</name>
        <dbReference type="ChEBI" id="CHEBI:29035"/>
    </cofactor>
</comment>
<evidence type="ECO:0000256" key="18">
    <source>
        <dbReference type="SAM" id="MobiDB-lite"/>
    </source>
</evidence>
<dbReference type="GO" id="GO:0035861">
    <property type="term" value="C:site of double-strand break"/>
    <property type="evidence" value="ECO:0007669"/>
    <property type="project" value="TreeGrafter"/>
</dbReference>
<dbReference type="GO" id="GO:0005657">
    <property type="term" value="C:replication fork"/>
    <property type="evidence" value="ECO:0007669"/>
    <property type="project" value="TreeGrafter"/>
</dbReference>
<keyword evidence="6" id="KW-0808">Transferase</keyword>
<comment type="catalytic activity">
    <reaction evidence="17">
        <text>DNA(n) + a 2'-deoxyribonucleoside 5'-triphosphate = DNA(n+1) + diphosphate</text>
        <dbReference type="Rhea" id="RHEA:22508"/>
        <dbReference type="Rhea" id="RHEA-COMP:17339"/>
        <dbReference type="Rhea" id="RHEA-COMP:17340"/>
        <dbReference type="ChEBI" id="CHEBI:33019"/>
        <dbReference type="ChEBI" id="CHEBI:61560"/>
        <dbReference type="ChEBI" id="CHEBI:173112"/>
        <dbReference type="EC" id="2.7.7.7"/>
    </reaction>
</comment>
<evidence type="ECO:0000256" key="16">
    <source>
        <dbReference type="ARBA" id="ARBA00044975"/>
    </source>
</evidence>
<evidence type="ECO:0000256" key="8">
    <source>
        <dbReference type="ARBA" id="ARBA00022723"/>
    </source>
</evidence>
<keyword evidence="12" id="KW-0460">Magnesium</keyword>
<keyword evidence="9" id="KW-0227">DNA damage</keyword>
<dbReference type="PROSITE" id="PS51907">
    <property type="entry name" value="ZF_UBZ3"/>
    <property type="match status" value="2"/>
</dbReference>
<dbReference type="Pfam" id="PF21704">
    <property type="entry name" value="POLH-Rev1_HhH"/>
    <property type="match status" value="1"/>
</dbReference>
<dbReference type="FunFam" id="1.10.150.20:FF:000014">
    <property type="entry name" value="Polymerase (DNA directed), eta"/>
    <property type="match status" value="1"/>
</dbReference>
<dbReference type="AlphaFoldDB" id="W8BIA4"/>
<keyword evidence="8" id="KW-0479">Metal-binding</keyword>
<evidence type="ECO:0000256" key="5">
    <source>
        <dbReference type="ARBA" id="ARBA00012417"/>
    </source>
</evidence>
<keyword evidence="7" id="KW-0548">Nucleotidyltransferase</keyword>
<evidence type="ECO:0000256" key="4">
    <source>
        <dbReference type="ARBA" id="ARBA00010945"/>
    </source>
</evidence>
<dbReference type="PANTHER" id="PTHR45873:SF1">
    <property type="entry name" value="DNA POLYMERASE ETA"/>
    <property type="match status" value="1"/>
</dbReference>
<evidence type="ECO:0000256" key="15">
    <source>
        <dbReference type="ARBA" id="ARBA00023242"/>
    </source>
</evidence>
<keyword evidence="10" id="KW-0863">Zinc-finger</keyword>
<dbReference type="PIRSF" id="PIRSF036603">
    <property type="entry name" value="DPol_eta"/>
    <property type="match status" value="1"/>
</dbReference>
<evidence type="ECO:0000256" key="10">
    <source>
        <dbReference type="ARBA" id="ARBA00022771"/>
    </source>
</evidence>
<dbReference type="InterPro" id="IPR001126">
    <property type="entry name" value="UmuC"/>
</dbReference>
<name>W8BIA4_CERCA</name>
<dbReference type="GO" id="GO:0006281">
    <property type="term" value="P:DNA repair"/>
    <property type="evidence" value="ECO:0007669"/>
    <property type="project" value="UniProtKB-KW"/>
</dbReference>
<evidence type="ECO:0000259" key="19">
    <source>
        <dbReference type="PROSITE" id="PS50173"/>
    </source>
</evidence>
<dbReference type="GO" id="GO:0003684">
    <property type="term" value="F:damaged DNA binding"/>
    <property type="evidence" value="ECO:0007669"/>
    <property type="project" value="InterPro"/>
</dbReference>
<sequence>MSSRNSSAMQQKYSRVVVLVDMDCFFCQVEEKLNPQLKGQPVAVVQYNAWRGGGIIAVNYAARAKGVTRHMRGDEAKEKCSEIQLVTVPNMREKADTSRYREAGKEVANVLQRFTPLLERASVDEAYMDITEAVNKRLGDMNAGSFMLQPQGLINTFAVGYAGIGDFLNVITKRLNEPTAEDIESQEFGQAHDAVGMAAVRQSDIRLLIGAAIAGEVRAAVKAETGYECSAGIAHNKILAKLACGINKPNKQTILPLAQIPKYFETLPLTKIQGLGGKFGEKICVDLQIRYLGELLPYSEPDLQRKFDEKNGTWLYNICRGIDLEPVTPRFYSKSIGCCKKFPGRNNITGLNTLRHWLGELASEVCERMEKDMLENNRRAKQMVVSFIQEFDGEEVSSSRSAPLNAHDQETLAKCSLEVLQANTKQFLKSGNTLALNNPIKFLGISVGKFETIQSGQGKLQEMFANLAAKKKTETENGLRQASVAVNNVASSNHPEPVAKKPTFMQNFLRRSTEASASEESKNSTNEKCSQNVDENLDCDDTENVTRAIKSDYVVKEVQQTPTVRSFFLNALKNRSVNESKETASTLDVASTDDCSLNTNMAVRESDITKSFFAKVLKRQADVEINDTIQMKQHNKLQYSPEKSHASTIVSNSDDKIEQLAVVLQEYNEENDEEHHVSCINMAENIGPSKNKRKYSALLQSESSTIETTAHDTTSASYETSYAEFAVPELRTDLIQMIKCDTCKADIPSDARSVQLHQDRHIAMQLSQQLRDEYRTEVKTQLSAKKPANTPVVPSKKPKKSPVQATKTGNSKAGTSITKFLKPTAAAATTVVAATTSVSTQPPTEIIDLSNDTVDTAVCEECKLTIPTSELEEHKDFHVAKTLQRQLNMLEVRTVSVAKKSNAPCNGTLNASQASIKNIKPITQFFSQSNCL</sequence>
<keyword evidence="15" id="KW-0539">Nucleus</keyword>
<proteinExistence type="evidence at transcript level"/>
<organism evidence="21">
    <name type="scientific">Ceratitis capitata</name>
    <name type="common">Mediterranean fruit fly</name>
    <name type="synonym">Tephritis capitata</name>
    <dbReference type="NCBI Taxonomy" id="7213"/>
    <lineage>
        <taxon>Eukaryota</taxon>
        <taxon>Metazoa</taxon>
        <taxon>Ecdysozoa</taxon>
        <taxon>Arthropoda</taxon>
        <taxon>Hexapoda</taxon>
        <taxon>Insecta</taxon>
        <taxon>Pterygota</taxon>
        <taxon>Neoptera</taxon>
        <taxon>Endopterygota</taxon>
        <taxon>Diptera</taxon>
        <taxon>Brachycera</taxon>
        <taxon>Muscomorpha</taxon>
        <taxon>Tephritoidea</taxon>
        <taxon>Tephritidae</taxon>
        <taxon>Ceratitis</taxon>
        <taxon>Ceratitis</taxon>
    </lineage>
</organism>
<accession>W8BIA4</accession>
<evidence type="ECO:0000256" key="14">
    <source>
        <dbReference type="ARBA" id="ARBA00023204"/>
    </source>
</evidence>
<evidence type="ECO:0000256" key="2">
    <source>
        <dbReference type="ARBA" id="ARBA00001946"/>
    </source>
</evidence>
<evidence type="ECO:0000256" key="3">
    <source>
        <dbReference type="ARBA" id="ARBA00004123"/>
    </source>
</evidence>
<evidence type="ECO:0000256" key="11">
    <source>
        <dbReference type="ARBA" id="ARBA00022833"/>
    </source>
</evidence>
<protein>
    <recommendedName>
        <fullName evidence="16">DNA polymerase eta</fullName>
        <ecNumber evidence="5">2.7.7.7</ecNumber>
    </recommendedName>
</protein>
<feature type="compositionally biased region" description="Polar residues" evidence="18">
    <location>
        <begin position="804"/>
        <end position="815"/>
    </location>
</feature>
<dbReference type="InterPro" id="IPR043502">
    <property type="entry name" value="DNA/RNA_pol_sf"/>
</dbReference>
<gene>
    <name evidence="21" type="primary">POLH</name>
</gene>
<evidence type="ECO:0000256" key="6">
    <source>
        <dbReference type="ARBA" id="ARBA00022679"/>
    </source>
</evidence>
<comment type="cofactor">
    <cofactor evidence="2">
        <name>Mg(2+)</name>
        <dbReference type="ChEBI" id="CHEBI:18420"/>
    </cofactor>
</comment>
<dbReference type="GO" id="GO:0008270">
    <property type="term" value="F:zinc ion binding"/>
    <property type="evidence" value="ECO:0007669"/>
    <property type="project" value="UniProtKB-KW"/>
</dbReference>
<dbReference type="EMBL" id="GAMC01009837">
    <property type="protein sequence ID" value="JAB96718.1"/>
    <property type="molecule type" value="mRNA"/>
</dbReference>
<dbReference type="Pfam" id="PF18439">
    <property type="entry name" value="zf_UBZ"/>
    <property type="match status" value="1"/>
</dbReference>
<feature type="compositionally biased region" description="Low complexity" evidence="18">
    <location>
        <begin position="514"/>
        <end position="528"/>
    </location>
</feature>
<dbReference type="SUPFAM" id="SSF56672">
    <property type="entry name" value="DNA/RNA polymerases"/>
    <property type="match status" value="1"/>
</dbReference>
<dbReference type="Gene3D" id="3.40.1170.60">
    <property type="match status" value="1"/>
</dbReference>
<dbReference type="GO" id="GO:0042276">
    <property type="term" value="P:error-prone translesion synthesis"/>
    <property type="evidence" value="ECO:0007669"/>
    <property type="project" value="TreeGrafter"/>
</dbReference>
<evidence type="ECO:0000256" key="13">
    <source>
        <dbReference type="ARBA" id="ARBA00022843"/>
    </source>
</evidence>
<dbReference type="Gene3D" id="1.10.150.20">
    <property type="entry name" value="5' to 3' exonuclease, C-terminal subdomain"/>
    <property type="match status" value="1"/>
</dbReference>
<dbReference type="GO" id="GO:0005634">
    <property type="term" value="C:nucleus"/>
    <property type="evidence" value="ECO:0007669"/>
    <property type="project" value="UniProtKB-SubCell"/>
</dbReference>
<keyword evidence="13" id="KW-0832">Ubl conjugation</keyword>
<dbReference type="InterPro" id="IPR017961">
    <property type="entry name" value="DNA_pol_Y-fam_little_finger"/>
</dbReference>
<dbReference type="InterPro" id="IPR043128">
    <property type="entry name" value="Rev_trsase/Diguanyl_cyclase"/>
</dbReference>
<comment type="subcellular location">
    <subcellularLocation>
        <location evidence="3">Nucleus</location>
    </subcellularLocation>
</comment>
<dbReference type="SUPFAM" id="SSF100879">
    <property type="entry name" value="Lesion bypass DNA polymerase (Y-family), little finger domain"/>
    <property type="match status" value="1"/>
</dbReference>
<dbReference type="GO" id="GO:0003887">
    <property type="term" value="F:DNA-directed DNA polymerase activity"/>
    <property type="evidence" value="ECO:0007669"/>
    <property type="project" value="UniProtKB-EC"/>
</dbReference>
<keyword evidence="11" id="KW-0862">Zinc</keyword>
<evidence type="ECO:0000313" key="21">
    <source>
        <dbReference type="EMBL" id="JAB96718.1"/>
    </source>
</evidence>
<keyword evidence="14" id="KW-0234">DNA repair</keyword>
<dbReference type="PANTHER" id="PTHR45873">
    <property type="entry name" value="DNA POLYMERASE ETA"/>
    <property type="match status" value="1"/>
</dbReference>
<dbReference type="PROSITE" id="PS50173">
    <property type="entry name" value="UMUC"/>
    <property type="match status" value="1"/>
</dbReference>
<reference evidence="21" key="1">
    <citation type="submission" date="2013-07" db="EMBL/GenBank/DDBJ databases">
        <authorList>
            <person name="Geib S."/>
        </authorList>
    </citation>
    <scope>NUCLEOTIDE SEQUENCE</scope>
</reference>
<comment type="similarity">
    <text evidence="4">Belongs to the DNA polymerase type-Y family.</text>
</comment>
<evidence type="ECO:0000256" key="9">
    <source>
        <dbReference type="ARBA" id="ARBA00022763"/>
    </source>
</evidence>